<feature type="region of interest" description="Disordered" evidence="1">
    <location>
        <begin position="1"/>
        <end position="46"/>
    </location>
</feature>
<proteinExistence type="predicted"/>
<protein>
    <submittedName>
        <fullName evidence="2">Uncharacterized protein</fullName>
    </submittedName>
</protein>
<evidence type="ECO:0000256" key="1">
    <source>
        <dbReference type="SAM" id="MobiDB-lite"/>
    </source>
</evidence>
<dbReference type="Proteomes" id="UP000247702">
    <property type="component" value="Unassembled WGS sequence"/>
</dbReference>
<feature type="compositionally biased region" description="Low complexity" evidence="1">
    <location>
        <begin position="63"/>
        <end position="75"/>
    </location>
</feature>
<gene>
    <name evidence="2" type="ORF">RclHR1_14340004</name>
</gene>
<dbReference type="EMBL" id="BEXD01000485">
    <property type="protein sequence ID" value="GBB87847.1"/>
    <property type="molecule type" value="Genomic_DNA"/>
</dbReference>
<sequence>MSCRPMRSDIPIFNMPTISPKITPPQPVEITPPSSSKGKKNDQDNLTQALFDYVSEQAEVPIASTSGTSKTTKASEPPKPVIDELATNKLPESIEPICEVVNMPPKEISVKCNLPKPNEVSSAILLPELSEKSISEKGQSNSVSIQMSS</sequence>
<comment type="caution">
    <text evidence="2">The sequence shown here is derived from an EMBL/GenBank/DDBJ whole genome shotgun (WGS) entry which is preliminary data.</text>
</comment>
<dbReference type="AlphaFoldDB" id="A0A2Z6QCH4"/>
<reference evidence="2 3" key="1">
    <citation type="submission" date="2017-11" db="EMBL/GenBank/DDBJ databases">
        <title>The genome of Rhizophagus clarus HR1 reveals common genetic basis of auxotrophy among arbuscular mycorrhizal fungi.</title>
        <authorList>
            <person name="Kobayashi Y."/>
        </authorList>
    </citation>
    <scope>NUCLEOTIDE SEQUENCE [LARGE SCALE GENOMIC DNA]</scope>
    <source>
        <strain evidence="2 3">HR1</strain>
    </source>
</reference>
<organism evidence="2 3">
    <name type="scientific">Rhizophagus clarus</name>
    <dbReference type="NCBI Taxonomy" id="94130"/>
    <lineage>
        <taxon>Eukaryota</taxon>
        <taxon>Fungi</taxon>
        <taxon>Fungi incertae sedis</taxon>
        <taxon>Mucoromycota</taxon>
        <taxon>Glomeromycotina</taxon>
        <taxon>Glomeromycetes</taxon>
        <taxon>Glomerales</taxon>
        <taxon>Glomeraceae</taxon>
        <taxon>Rhizophagus</taxon>
    </lineage>
</organism>
<keyword evidence="3" id="KW-1185">Reference proteome</keyword>
<accession>A0A2Z6QCH4</accession>
<evidence type="ECO:0000313" key="2">
    <source>
        <dbReference type="EMBL" id="GBB87847.1"/>
    </source>
</evidence>
<evidence type="ECO:0000313" key="3">
    <source>
        <dbReference type="Proteomes" id="UP000247702"/>
    </source>
</evidence>
<feature type="region of interest" description="Disordered" evidence="1">
    <location>
        <begin position="60"/>
        <end position="82"/>
    </location>
</feature>
<name>A0A2Z6QCH4_9GLOM</name>